<dbReference type="EMBL" id="WIXE01014379">
    <property type="protein sequence ID" value="KAK5974341.1"/>
    <property type="molecule type" value="Genomic_DNA"/>
</dbReference>
<keyword evidence="3" id="KW-1185">Reference proteome</keyword>
<dbReference type="PROSITE" id="PS50181">
    <property type="entry name" value="FBOX"/>
    <property type="match status" value="1"/>
</dbReference>
<evidence type="ECO:0000259" key="1">
    <source>
        <dbReference type="PROSITE" id="PS50181"/>
    </source>
</evidence>
<accession>A0AAN8II28</accession>
<dbReference type="InterPro" id="IPR001810">
    <property type="entry name" value="F-box_dom"/>
</dbReference>
<organism evidence="2 3">
    <name type="scientific">Trichostrongylus colubriformis</name>
    <name type="common">Black scour worm</name>
    <dbReference type="NCBI Taxonomy" id="6319"/>
    <lineage>
        <taxon>Eukaryota</taxon>
        <taxon>Metazoa</taxon>
        <taxon>Ecdysozoa</taxon>
        <taxon>Nematoda</taxon>
        <taxon>Chromadorea</taxon>
        <taxon>Rhabditida</taxon>
        <taxon>Rhabditina</taxon>
        <taxon>Rhabditomorpha</taxon>
        <taxon>Strongyloidea</taxon>
        <taxon>Trichostrongylidae</taxon>
        <taxon>Trichostrongylus</taxon>
    </lineage>
</organism>
<evidence type="ECO:0000313" key="2">
    <source>
        <dbReference type="EMBL" id="KAK5974341.1"/>
    </source>
</evidence>
<protein>
    <recommendedName>
        <fullName evidence="1">F-box domain-containing protein</fullName>
    </recommendedName>
</protein>
<sequence length="268" mass="31293">MVDEVRNLSLSHLEEPFPWNQLPRELQVKILQTLRRCDIENCLLVDREMFNLICSNESRMRRRVIDELLIKSSDFVEDYELFPFTTNVTSFLLETLRNCDVAHLRILMVPLTDDLLSSILSGLLDTGCRVRELSMEHLSMAAVTSTTLLRFLCEVAPAEIEFDLTACHRNLFSREILEFIVTRQYFSIGVWNHYRLPVNDDILAHLTAPEFVICAPNMITIGGLKLFMKVRLTMWYGEESYNLFNYIPGSNQWAKKGDRWDNLYHFST</sequence>
<dbReference type="InterPro" id="IPR036047">
    <property type="entry name" value="F-box-like_dom_sf"/>
</dbReference>
<dbReference type="AlphaFoldDB" id="A0AAN8II28"/>
<feature type="domain" description="F-box" evidence="1">
    <location>
        <begin position="16"/>
        <end position="64"/>
    </location>
</feature>
<reference evidence="2 3" key="1">
    <citation type="submission" date="2019-10" db="EMBL/GenBank/DDBJ databases">
        <title>Assembly and Annotation for the nematode Trichostrongylus colubriformis.</title>
        <authorList>
            <person name="Martin J."/>
        </authorList>
    </citation>
    <scope>NUCLEOTIDE SEQUENCE [LARGE SCALE GENOMIC DNA]</scope>
    <source>
        <strain evidence="2">G859</strain>
        <tissue evidence="2">Whole worm</tissue>
    </source>
</reference>
<dbReference type="Proteomes" id="UP001331761">
    <property type="component" value="Unassembled WGS sequence"/>
</dbReference>
<dbReference type="SUPFAM" id="SSF81383">
    <property type="entry name" value="F-box domain"/>
    <property type="match status" value="1"/>
</dbReference>
<evidence type="ECO:0000313" key="3">
    <source>
        <dbReference type="Proteomes" id="UP001331761"/>
    </source>
</evidence>
<gene>
    <name evidence="2" type="ORF">GCK32_019079</name>
</gene>
<proteinExistence type="predicted"/>
<name>A0AAN8II28_TRICO</name>
<comment type="caution">
    <text evidence="2">The sequence shown here is derived from an EMBL/GenBank/DDBJ whole genome shotgun (WGS) entry which is preliminary data.</text>
</comment>